<evidence type="ECO:0008006" key="3">
    <source>
        <dbReference type="Google" id="ProtNLM"/>
    </source>
</evidence>
<proteinExistence type="predicted"/>
<name>A0A2P7S3G0_9HYPH</name>
<dbReference type="RefSeq" id="WP_106773833.1">
    <property type="nucleotide sequence ID" value="NZ_PXYK01000019.1"/>
</dbReference>
<accession>A0A2P7S3G0</accession>
<evidence type="ECO:0000313" key="1">
    <source>
        <dbReference type="EMBL" id="PSJ57006.1"/>
    </source>
</evidence>
<protein>
    <recommendedName>
        <fullName evidence="3">Lysine-specific metallo-endopeptidase domain-containing protein</fullName>
    </recommendedName>
</protein>
<dbReference type="OrthoDB" id="7676281at2"/>
<dbReference type="AlphaFoldDB" id="A0A2P7S3G0"/>
<dbReference type="EMBL" id="PXYK01000019">
    <property type="protein sequence ID" value="PSJ57006.1"/>
    <property type="molecule type" value="Genomic_DNA"/>
</dbReference>
<organism evidence="1 2">
    <name type="scientific">Kumtagia ephedrae</name>
    <dbReference type="NCBI Taxonomy" id="2116701"/>
    <lineage>
        <taxon>Bacteria</taxon>
        <taxon>Pseudomonadati</taxon>
        <taxon>Pseudomonadota</taxon>
        <taxon>Alphaproteobacteria</taxon>
        <taxon>Hyphomicrobiales</taxon>
        <taxon>Phyllobacteriaceae</taxon>
        <taxon>Kumtagia</taxon>
    </lineage>
</organism>
<sequence>MSIQLNIGDHISSEPDFIAIPRELRGQAQWARTKAKWIARTIASAAVYFRSLSGGRSLTDLLNDRSIWVNYHASSDDFGYTDAVGGSEIAITTRSFRIGRWTVLATLVHELAHVNGASGDGGSQDAERAVLECGLGRRSELRSGVDDPWTPYDPTIGG</sequence>
<gene>
    <name evidence="1" type="ORF">C7I84_19220</name>
</gene>
<comment type="caution">
    <text evidence="1">The sequence shown here is derived from an EMBL/GenBank/DDBJ whole genome shotgun (WGS) entry which is preliminary data.</text>
</comment>
<keyword evidence="2" id="KW-1185">Reference proteome</keyword>
<evidence type="ECO:0000313" key="2">
    <source>
        <dbReference type="Proteomes" id="UP000241229"/>
    </source>
</evidence>
<reference evidence="1 2" key="1">
    <citation type="submission" date="2018-03" db="EMBL/GenBank/DDBJ databases">
        <title>The draft genome of Mesorhizobium sp. 6GN-30.</title>
        <authorList>
            <person name="Liu L."/>
            <person name="Li L."/>
            <person name="Wang T."/>
            <person name="Zhang X."/>
            <person name="Liang L."/>
        </authorList>
    </citation>
    <scope>NUCLEOTIDE SEQUENCE [LARGE SCALE GENOMIC DNA]</scope>
    <source>
        <strain evidence="1 2">6GN30</strain>
    </source>
</reference>
<dbReference type="Proteomes" id="UP000241229">
    <property type="component" value="Unassembled WGS sequence"/>
</dbReference>